<feature type="domain" description="Large ribosomal subunit protein bL25 L25" evidence="7">
    <location>
        <begin position="5"/>
        <end position="93"/>
    </location>
</feature>
<dbReference type="HAMAP" id="MF_01334">
    <property type="entry name" value="Ribosomal_bL25_CTC"/>
    <property type="match status" value="1"/>
</dbReference>
<dbReference type="Gene3D" id="2.170.120.20">
    <property type="entry name" value="Ribosomal protein L25, beta domain"/>
    <property type="match status" value="1"/>
</dbReference>
<feature type="region of interest" description="Disordered" evidence="6">
    <location>
        <begin position="185"/>
        <end position="218"/>
    </location>
</feature>
<accession>M1YI69</accession>
<dbReference type="OrthoDB" id="9806411at2"/>
<dbReference type="InterPro" id="IPR020057">
    <property type="entry name" value="Ribosomal_bL25_b-dom"/>
</dbReference>
<proteinExistence type="inferred from homology"/>
<dbReference type="InParanoid" id="M1YI69"/>
<evidence type="ECO:0000256" key="2">
    <source>
        <dbReference type="ARBA" id="ARBA00022884"/>
    </source>
</evidence>
<keyword evidence="4 5" id="KW-0687">Ribonucleoprotein</keyword>
<dbReference type="AlphaFoldDB" id="M1YI69"/>
<dbReference type="HOGENOM" id="CLU_075939_2_0_0"/>
<dbReference type="InterPro" id="IPR001021">
    <property type="entry name" value="Ribosomal_bL25_long"/>
</dbReference>
<reference evidence="9 10" key="1">
    <citation type="journal article" date="2013" name="Front. Microbiol.">
        <title>The genome of Nitrospina gracilis illuminates the metabolism and evolution of the major marine nitrite oxidizer.</title>
        <authorList>
            <person name="Luecker S."/>
            <person name="Nowka B."/>
            <person name="Rattei T."/>
            <person name="Spieck E."/>
            <person name="and Daims H."/>
        </authorList>
    </citation>
    <scope>NUCLEOTIDE SEQUENCE [LARGE SCALE GENOMIC DNA]</scope>
    <source>
        <strain evidence="9 10">3/211</strain>
    </source>
</reference>
<evidence type="ECO:0000256" key="1">
    <source>
        <dbReference type="ARBA" id="ARBA00022730"/>
    </source>
</evidence>
<sequence>MSKDLKGTIREQRGSAANRRLRTEGLLPGVIYGQQDPVSITVNHKDLRKLIEAYGINTLINLSVESDSVPKRTVIVKDHQSHPIREGWEHVDFYEVDMTEKIKTVVPILLDGKSPAEKLGGIVEKSLDELHIRCLPGDIPHDIKVDMTKVGMDQVVHVSDLTLPAGIEVIDDPEEAVVSIHEVKEEVEAPEGEEALEGEQAEAGEKAADEGEGGKSDS</sequence>
<dbReference type="CDD" id="cd00495">
    <property type="entry name" value="Ribosomal_L25_TL5_CTC"/>
    <property type="match status" value="1"/>
</dbReference>
<dbReference type="Proteomes" id="UP000011704">
    <property type="component" value="Unassembled WGS sequence"/>
</dbReference>
<dbReference type="Pfam" id="PF01386">
    <property type="entry name" value="Ribosomal_L25p"/>
    <property type="match status" value="1"/>
</dbReference>
<evidence type="ECO:0000313" key="9">
    <source>
        <dbReference type="EMBL" id="CCQ90146.1"/>
    </source>
</evidence>
<dbReference type="InterPro" id="IPR037121">
    <property type="entry name" value="Ribosomal_bL25_C"/>
</dbReference>
<feature type="compositionally biased region" description="Basic and acidic residues" evidence="6">
    <location>
        <begin position="203"/>
        <end position="218"/>
    </location>
</feature>
<dbReference type="GO" id="GO:0008097">
    <property type="term" value="F:5S rRNA binding"/>
    <property type="evidence" value="ECO:0007669"/>
    <property type="project" value="InterPro"/>
</dbReference>
<protein>
    <recommendedName>
        <fullName evidence="5">Large ribosomal subunit protein bL25</fullName>
    </recommendedName>
    <alternativeName>
        <fullName evidence="5">General stress protein CTC</fullName>
    </alternativeName>
</protein>
<dbReference type="InterPro" id="IPR020930">
    <property type="entry name" value="Ribosomal_uL5_bac-type"/>
</dbReference>
<dbReference type="RefSeq" id="WP_005007379.1">
    <property type="nucleotide sequence ID" value="NZ_HG422173.1"/>
</dbReference>
<feature type="domain" description="Large ribosomal subunit protein bL25 beta" evidence="8">
    <location>
        <begin position="101"/>
        <end position="182"/>
    </location>
</feature>
<evidence type="ECO:0000313" key="10">
    <source>
        <dbReference type="Proteomes" id="UP000011704"/>
    </source>
</evidence>
<evidence type="ECO:0000256" key="5">
    <source>
        <dbReference type="HAMAP-Rule" id="MF_01334"/>
    </source>
</evidence>
<dbReference type="NCBIfam" id="TIGR00731">
    <property type="entry name" value="bL25_bact_ctc"/>
    <property type="match status" value="1"/>
</dbReference>
<dbReference type="InterPro" id="IPR020056">
    <property type="entry name" value="Rbsml_bL25/Gln-tRNA_synth_N"/>
</dbReference>
<keyword evidence="1 5" id="KW-0699">rRNA-binding</keyword>
<comment type="similarity">
    <text evidence="5">Belongs to the bacterial ribosomal protein bL25 family. CTC subfamily.</text>
</comment>
<keyword evidence="3 5" id="KW-0689">Ribosomal protein</keyword>
<evidence type="ECO:0000256" key="6">
    <source>
        <dbReference type="SAM" id="MobiDB-lite"/>
    </source>
</evidence>
<dbReference type="PANTHER" id="PTHR33284:SF1">
    <property type="entry name" value="RIBOSOMAL PROTEIN L25_GLN-TRNA SYNTHETASE, ANTI-CODON-BINDING DOMAIN-CONTAINING PROTEIN"/>
    <property type="match status" value="1"/>
</dbReference>
<evidence type="ECO:0000256" key="4">
    <source>
        <dbReference type="ARBA" id="ARBA00023274"/>
    </source>
</evidence>
<comment type="caution">
    <text evidence="9">The sequence shown here is derived from an EMBL/GenBank/DDBJ whole genome shotgun (WGS) entry which is preliminary data.</text>
</comment>
<comment type="subunit">
    <text evidence="5">Part of the 50S ribosomal subunit; part of the 5S rRNA/L5/L18/L25 subcomplex. Contacts the 5S rRNA. Binds to the 5S rRNA independently of L5 and L18.</text>
</comment>
<dbReference type="GO" id="GO:0003735">
    <property type="term" value="F:structural constituent of ribosome"/>
    <property type="evidence" value="ECO:0007669"/>
    <property type="project" value="InterPro"/>
</dbReference>
<evidence type="ECO:0000259" key="8">
    <source>
        <dbReference type="Pfam" id="PF14693"/>
    </source>
</evidence>
<dbReference type="InterPro" id="IPR029751">
    <property type="entry name" value="Ribosomal_L25_dom"/>
</dbReference>
<name>M1YI69_NITG3</name>
<dbReference type="Gene3D" id="2.40.240.10">
    <property type="entry name" value="Ribosomal Protein L25, Chain P"/>
    <property type="match status" value="1"/>
</dbReference>
<dbReference type="PANTHER" id="PTHR33284">
    <property type="entry name" value="RIBOSOMAL PROTEIN L25/GLN-TRNA SYNTHETASE, ANTI-CODON-BINDING DOMAIN-CONTAINING PROTEIN"/>
    <property type="match status" value="1"/>
</dbReference>
<dbReference type="GO" id="GO:0006412">
    <property type="term" value="P:translation"/>
    <property type="evidence" value="ECO:0007669"/>
    <property type="project" value="UniProtKB-UniRule"/>
</dbReference>
<dbReference type="EMBL" id="CAQJ01000028">
    <property type="protein sequence ID" value="CCQ90146.1"/>
    <property type="molecule type" value="Genomic_DNA"/>
</dbReference>
<feature type="compositionally biased region" description="Acidic residues" evidence="6">
    <location>
        <begin position="188"/>
        <end position="202"/>
    </location>
</feature>
<dbReference type="STRING" id="1266370.NITGR_250059"/>
<dbReference type="InterPro" id="IPR011035">
    <property type="entry name" value="Ribosomal_bL25/Gln-tRNA_synth"/>
</dbReference>
<dbReference type="Pfam" id="PF14693">
    <property type="entry name" value="Ribosomal_TL5_C"/>
    <property type="match status" value="1"/>
</dbReference>
<organism evidence="9 10">
    <name type="scientific">Nitrospina gracilis (strain 3/211)</name>
    <dbReference type="NCBI Taxonomy" id="1266370"/>
    <lineage>
        <taxon>Bacteria</taxon>
        <taxon>Pseudomonadati</taxon>
        <taxon>Nitrospinota/Tectimicrobiota group</taxon>
        <taxon>Nitrospinota</taxon>
        <taxon>Nitrospinia</taxon>
        <taxon>Nitrospinales</taxon>
        <taxon>Nitrospinaceae</taxon>
        <taxon>Nitrospina</taxon>
    </lineage>
</organism>
<keyword evidence="2 5" id="KW-0694">RNA-binding</keyword>
<evidence type="ECO:0000256" key="3">
    <source>
        <dbReference type="ARBA" id="ARBA00022980"/>
    </source>
</evidence>
<comment type="function">
    <text evidence="5">This is one of the proteins that binds to the 5S RNA in the ribosome where it forms part of the central protuberance.</text>
</comment>
<dbReference type="SUPFAM" id="SSF50715">
    <property type="entry name" value="Ribosomal protein L25-like"/>
    <property type="match status" value="1"/>
</dbReference>
<dbReference type="GO" id="GO:0022625">
    <property type="term" value="C:cytosolic large ribosomal subunit"/>
    <property type="evidence" value="ECO:0007669"/>
    <property type="project" value="TreeGrafter"/>
</dbReference>
<keyword evidence="10" id="KW-1185">Reference proteome</keyword>
<gene>
    <name evidence="5 9" type="primary">rplY</name>
    <name evidence="5" type="synonym">ctc</name>
    <name evidence="9" type="ORF">NITGR_250059</name>
</gene>
<evidence type="ECO:0000259" key="7">
    <source>
        <dbReference type="Pfam" id="PF01386"/>
    </source>
</evidence>